<feature type="transmembrane region" description="Helical" evidence="6">
    <location>
        <begin position="7"/>
        <end position="25"/>
    </location>
</feature>
<dbReference type="InterPro" id="IPR002549">
    <property type="entry name" value="AI-2E-like"/>
</dbReference>
<feature type="transmembrane region" description="Helical" evidence="6">
    <location>
        <begin position="63"/>
        <end position="85"/>
    </location>
</feature>
<dbReference type="RefSeq" id="WP_067330697.1">
    <property type="nucleotide sequence ID" value="NZ_LNKT01000023.1"/>
</dbReference>
<comment type="similarity">
    <text evidence="2">Belongs to the autoinducer-2 exporter (AI-2E) (TC 2.A.86) family.</text>
</comment>
<feature type="transmembrane region" description="Helical" evidence="6">
    <location>
        <begin position="254"/>
        <end position="275"/>
    </location>
</feature>
<evidence type="ECO:0000256" key="5">
    <source>
        <dbReference type="ARBA" id="ARBA00023136"/>
    </source>
</evidence>
<dbReference type="EMBL" id="LNKT01000023">
    <property type="protein sequence ID" value="KYJ86470.1"/>
    <property type="molecule type" value="Genomic_DNA"/>
</dbReference>
<evidence type="ECO:0000256" key="2">
    <source>
        <dbReference type="ARBA" id="ARBA00009773"/>
    </source>
</evidence>
<sequence length="346" mass="37839">MQAKHVNIGYTLMVLASIVIILAGVKAAAVIVVPFLLSLFLATILSPFYLWLKKLGLGEIPSLAIIVLFLVLVISSMITLIGNSVQDFSQNVPLYEVKLRTDLRHMFEVLDKWGLHVPKEDMLAMFHTDSVMRYIAVTLKSFGSLLTNSFMIILIVIFMLLEISQFSEKLSQTNHHNGLATLIEVSDKIKHYILLKALTSAATGIIITIFLKLMGIHYAVLWGLLAFLLNFIPNIGSILAAIPAVLMALVQYNFTTALIVAGGYLAVNITIGSILEPRILGKGLGLSTLIVFLSLIFWGWLLGPVGMLLSVPLTVIIKIALDTQPNTQWIATLLGSGGDMKAKKDA</sequence>
<feature type="transmembrane region" description="Helical" evidence="6">
    <location>
        <begin position="287"/>
        <end position="309"/>
    </location>
</feature>
<dbReference type="Pfam" id="PF01594">
    <property type="entry name" value="AI-2E_transport"/>
    <property type="match status" value="1"/>
</dbReference>
<organism evidence="7 8">
    <name type="scientific">Sulfurovum riftiae</name>
    <dbReference type="NCBI Taxonomy" id="1630136"/>
    <lineage>
        <taxon>Bacteria</taxon>
        <taxon>Pseudomonadati</taxon>
        <taxon>Campylobacterota</taxon>
        <taxon>Epsilonproteobacteria</taxon>
        <taxon>Campylobacterales</taxon>
        <taxon>Sulfurovaceae</taxon>
        <taxon>Sulfurovum</taxon>
    </lineage>
</organism>
<evidence type="ECO:0000256" key="6">
    <source>
        <dbReference type="SAM" id="Phobius"/>
    </source>
</evidence>
<evidence type="ECO:0000256" key="4">
    <source>
        <dbReference type="ARBA" id="ARBA00022989"/>
    </source>
</evidence>
<keyword evidence="4 6" id="KW-1133">Transmembrane helix</keyword>
<dbReference type="STRING" id="1630136.AS592_06590"/>
<dbReference type="PANTHER" id="PTHR21716:SF64">
    <property type="entry name" value="AI-2 TRANSPORT PROTEIN TQSA"/>
    <property type="match status" value="1"/>
</dbReference>
<name>A0A151CG10_9BACT</name>
<reference evidence="7 8" key="1">
    <citation type="submission" date="2015-11" db="EMBL/GenBank/DDBJ databases">
        <title>Draft genome of Sulfurovum riftiae 1812E, a member of the Epsilonproteobacteria isolated from the tube of the deep-sea hydrothermal vent tubewom Riftia pachyptila.</title>
        <authorList>
            <person name="Vetriani C."/>
            <person name="Giovannelli D."/>
        </authorList>
    </citation>
    <scope>NUCLEOTIDE SEQUENCE [LARGE SCALE GENOMIC DNA]</scope>
    <source>
        <strain evidence="7 8">1812E</strain>
    </source>
</reference>
<evidence type="ECO:0000313" key="7">
    <source>
        <dbReference type="EMBL" id="KYJ86470.1"/>
    </source>
</evidence>
<evidence type="ECO:0000256" key="1">
    <source>
        <dbReference type="ARBA" id="ARBA00004141"/>
    </source>
</evidence>
<proteinExistence type="inferred from homology"/>
<dbReference type="GO" id="GO:0016020">
    <property type="term" value="C:membrane"/>
    <property type="evidence" value="ECO:0007669"/>
    <property type="project" value="UniProtKB-SubCell"/>
</dbReference>
<accession>A0A151CG10</accession>
<keyword evidence="8" id="KW-1185">Reference proteome</keyword>
<dbReference type="AlphaFoldDB" id="A0A151CG10"/>
<feature type="transmembrane region" description="Helical" evidence="6">
    <location>
        <begin position="219"/>
        <end position="242"/>
    </location>
</feature>
<feature type="transmembrane region" description="Helical" evidence="6">
    <location>
        <begin position="142"/>
        <end position="161"/>
    </location>
</feature>
<dbReference type="GO" id="GO:0055085">
    <property type="term" value="P:transmembrane transport"/>
    <property type="evidence" value="ECO:0007669"/>
    <property type="project" value="TreeGrafter"/>
</dbReference>
<dbReference type="OrthoDB" id="9799225at2"/>
<protein>
    <submittedName>
        <fullName evidence="7">Transporter</fullName>
    </submittedName>
</protein>
<evidence type="ECO:0000256" key="3">
    <source>
        <dbReference type="ARBA" id="ARBA00022692"/>
    </source>
</evidence>
<feature type="transmembrane region" description="Helical" evidence="6">
    <location>
        <begin position="193"/>
        <end position="213"/>
    </location>
</feature>
<evidence type="ECO:0000313" key="8">
    <source>
        <dbReference type="Proteomes" id="UP000075359"/>
    </source>
</evidence>
<gene>
    <name evidence="7" type="ORF">AS592_06590</name>
</gene>
<keyword evidence="5 6" id="KW-0472">Membrane</keyword>
<dbReference type="PANTHER" id="PTHR21716">
    <property type="entry name" value="TRANSMEMBRANE PROTEIN"/>
    <property type="match status" value="1"/>
</dbReference>
<keyword evidence="3 6" id="KW-0812">Transmembrane</keyword>
<feature type="transmembrane region" description="Helical" evidence="6">
    <location>
        <begin position="31"/>
        <end position="51"/>
    </location>
</feature>
<comment type="caution">
    <text evidence="7">The sequence shown here is derived from an EMBL/GenBank/DDBJ whole genome shotgun (WGS) entry which is preliminary data.</text>
</comment>
<dbReference type="Proteomes" id="UP000075359">
    <property type="component" value="Unassembled WGS sequence"/>
</dbReference>
<comment type="subcellular location">
    <subcellularLocation>
        <location evidence="1">Membrane</location>
        <topology evidence="1">Multi-pass membrane protein</topology>
    </subcellularLocation>
</comment>